<keyword evidence="3" id="KW-1185">Reference proteome</keyword>
<gene>
    <name evidence="2" type="ORF">HNY73_001578</name>
</gene>
<feature type="chain" id="PRO_5035800596" evidence="1">
    <location>
        <begin position="22"/>
        <end position="91"/>
    </location>
</feature>
<proteinExistence type="predicted"/>
<comment type="caution">
    <text evidence="2">The sequence shown here is derived from an EMBL/GenBank/DDBJ whole genome shotgun (WGS) entry which is preliminary data.</text>
</comment>
<evidence type="ECO:0000313" key="2">
    <source>
        <dbReference type="EMBL" id="KAF8797297.1"/>
    </source>
</evidence>
<name>A0A8T0G1Q8_ARGBR</name>
<dbReference type="AlphaFoldDB" id="A0A8T0G1Q8"/>
<accession>A0A8T0G1Q8</accession>
<keyword evidence="1" id="KW-0732">Signal</keyword>
<reference evidence="2" key="1">
    <citation type="journal article" date="2020" name="bioRxiv">
        <title>Chromosome-level reference genome of the European wasp spider Argiope bruennichi: a resource for studies on range expansion and evolutionary adaptation.</title>
        <authorList>
            <person name="Sheffer M.M."/>
            <person name="Hoppe A."/>
            <person name="Krehenwinkel H."/>
            <person name="Uhl G."/>
            <person name="Kuss A.W."/>
            <person name="Jensen L."/>
            <person name="Jensen C."/>
            <person name="Gillespie R.G."/>
            <person name="Hoff K.J."/>
            <person name="Prost S."/>
        </authorList>
    </citation>
    <scope>NUCLEOTIDE SEQUENCE</scope>
</reference>
<organism evidence="2 3">
    <name type="scientific">Argiope bruennichi</name>
    <name type="common">Wasp spider</name>
    <name type="synonym">Aranea bruennichi</name>
    <dbReference type="NCBI Taxonomy" id="94029"/>
    <lineage>
        <taxon>Eukaryota</taxon>
        <taxon>Metazoa</taxon>
        <taxon>Ecdysozoa</taxon>
        <taxon>Arthropoda</taxon>
        <taxon>Chelicerata</taxon>
        <taxon>Arachnida</taxon>
        <taxon>Araneae</taxon>
        <taxon>Araneomorphae</taxon>
        <taxon>Entelegynae</taxon>
        <taxon>Araneoidea</taxon>
        <taxon>Araneidae</taxon>
        <taxon>Argiope</taxon>
    </lineage>
</organism>
<reference evidence="2" key="2">
    <citation type="submission" date="2020-06" db="EMBL/GenBank/DDBJ databases">
        <authorList>
            <person name="Sheffer M."/>
        </authorList>
    </citation>
    <scope>NUCLEOTIDE SEQUENCE</scope>
</reference>
<dbReference type="Proteomes" id="UP000807504">
    <property type="component" value="Unassembled WGS sequence"/>
</dbReference>
<feature type="signal peptide" evidence="1">
    <location>
        <begin position="1"/>
        <end position="21"/>
    </location>
</feature>
<evidence type="ECO:0000313" key="3">
    <source>
        <dbReference type="Proteomes" id="UP000807504"/>
    </source>
</evidence>
<evidence type="ECO:0000256" key="1">
    <source>
        <dbReference type="SAM" id="SignalP"/>
    </source>
</evidence>
<dbReference type="EMBL" id="JABXBU010000001">
    <property type="protein sequence ID" value="KAF8797297.1"/>
    <property type="molecule type" value="Genomic_DNA"/>
</dbReference>
<protein>
    <submittedName>
        <fullName evidence="2">Uncharacterized protein</fullName>
    </submittedName>
</protein>
<sequence>MDVSAGSVLVHLVVELASCLAGGILEHSGGIIKAGFRRSIEMVDELKAILETYNKNCNKAICDLKEELSEERRLRSMIELELQKLKECQKT</sequence>